<feature type="coiled-coil region" evidence="1">
    <location>
        <begin position="2362"/>
        <end position="2410"/>
    </location>
</feature>
<feature type="coiled-coil region" evidence="1">
    <location>
        <begin position="507"/>
        <end position="708"/>
    </location>
</feature>
<dbReference type="InterPro" id="IPR000237">
    <property type="entry name" value="GRIP_dom"/>
</dbReference>
<feature type="region of interest" description="Disordered" evidence="2">
    <location>
        <begin position="2411"/>
        <end position="2433"/>
    </location>
</feature>
<dbReference type="PANTHER" id="PTHR19327">
    <property type="entry name" value="GOLGIN"/>
    <property type="match status" value="1"/>
</dbReference>
<gene>
    <name evidence="4" type="ORF">Bpfe_026023</name>
</gene>
<feature type="region of interest" description="Disordered" evidence="2">
    <location>
        <begin position="57"/>
        <end position="82"/>
    </location>
</feature>
<evidence type="ECO:0000256" key="1">
    <source>
        <dbReference type="SAM" id="Coils"/>
    </source>
</evidence>
<accession>A0AAD8EYX8</accession>
<dbReference type="EMBL" id="JASAOG010000196">
    <property type="protein sequence ID" value="KAK0044523.1"/>
    <property type="molecule type" value="Genomic_DNA"/>
</dbReference>
<keyword evidence="1" id="KW-0175">Coiled coil</keyword>
<dbReference type="PROSITE" id="PS50913">
    <property type="entry name" value="GRIP"/>
    <property type="match status" value="1"/>
</dbReference>
<reference evidence="4" key="2">
    <citation type="submission" date="2023-04" db="EMBL/GenBank/DDBJ databases">
        <authorList>
            <person name="Bu L."/>
            <person name="Lu L."/>
            <person name="Laidemitt M.R."/>
            <person name="Zhang S.M."/>
            <person name="Mutuku M."/>
            <person name="Mkoji G."/>
            <person name="Steinauer M."/>
            <person name="Loker E.S."/>
        </authorList>
    </citation>
    <scope>NUCLEOTIDE SEQUENCE</scope>
    <source>
        <strain evidence="4">KasaAsao</strain>
        <tissue evidence="4">Whole Snail</tissue>
    </source>
</reference>
<reference evidence="4" key="1">
    <citation type="journal article" date="2023" name="PLoS Negl. Trop. Dis.">
        <title>A genome sequence for Biomphalaria pfeifferi, the major vector snail for the human-infecting parasite Schistosoma mansoni.</title>
        <authorList>
            <person name="Bu L."/>
            <person name="Lu L."/>
            <person name="Laidemitt M.R."/>
            <person name="Zhang S.M."/>
            <person name="Mutuku M."/>
            <person name="Mkoji G."/>
            <person name="Steinauer M."/>
            <person name="Loker E.S."/>
        </authorList>
    </citation>
    <scope>NUCLEOTIDE SEQUENCE</scope>
    <source>
        <strain evidence="4">KasaAsao</strain>
    </source>
</reference>
<feature type="coiled-coil region" evidence="1">
    <location>
        <begin position="875"/>
        <end position="934"/>
    </location>
</feature>
<feature type="coiled-coil region" evidence="1">
    <location>
        <begin position="1591"/>
        <end position="2280"/>
    </location>
</feature>
<evidence type="ECO:0000313" key="4">
    <source>
        <dbReference type="EMBL" id="KAK0044523.1"/>
    </source>
</evidence>
<organism evidence="4 5">
    <name type="scientific">Biomphalaria pfeifferi</name>
    <name type="common">Bloodfluke planorb</name>
    <name type="synonym">Freshwater snail</name>
    <dbReference type="NCBI Taxonomy" id="112525"/>
    <lineage>
        <taxon>Eukaryota</taxon>
        <taxon>Metazoa</taxon>
        <taxon>Spiralia</taxon>
        <taxon>Lophotrochozoa</taxon>
        <taxon>Mollusca</taxon>
        <taxon>Gastropoda</taxon>
        <taxon>Heterobranchia</taxon>
        <taxon>Euthyneura</taxon>
        <taxon>Panpulmonata</taxon>
        <taxon>Hygrophila</taxon>
        <taxon>Lymnaeoidea</taxon>
        <taxon>Planorbidae</taxon>
        <taxon>Biomphalaria</taxon>
    </lineage>
</organism>
<feature type="coiled-coil region" evidence="1">
    <location>
        <begin position="1244"/>
        <end position="1299"/>
    </location>
</feature>
<name>A0AAD8EYX8_BIOPF</name>
<dbReference type="PANTHER" id="PTHR19327:SF0">
    <property type="entry name" value="GOLGIN SUBFAMILY A MEMBER 4"/>
    <property type="match status" value="1"/>
</dbReference>
<feature type="non-terminal residue" evidence="4">
    <location>
        <position position="2494"/>
    </location>
</feature>
<feature type="region of interest" description="Disordered" evidence="2">
    <location>
        <begin position="1"/>
        <end position="37"/>
    </location>
</feature>
<proteinExistence type="predicted"/>
<dbReference type="Pfam" id="PF01465">
    <property type="entry name" value="GRIP"/>
    <property type="match status" value="1"/>
</dbReference>
<evidence type="ECO:0000259" key="3">
    <source>
        <dbReference type="PROSITE" id="PS50913"/>
    </source>
</evidence>
<protein>
    <submittedName>
        <fullName evidence="4">Golgin subfamily A member 4-like isoform X3</fullName>
    </submittedName>
</protein>
<dbReference type="Proteomes" id="UP001233172">
    <property type="component" value="Unassembled WGS sequence"/>
</dbReference>
<dbReference type="GO" id="GO:0048193">
    <property type="term" value="P:Golgi vesicle transport"/>
    <property type="evidence" value="ECO:0007669"/>
    <property type="project" value="TreeGrafter"/>
</dbReference>
<dbReference type="GO" id="GO:0005794">
    <property type="term" value="C:Golgi apparatus"/>
    <property type="evidence" value="ECO:0007669"/>
    <property type="project" value="TreeGrafter"/>
</dbReference>
<feature type="coiled-coil region" evidence="1">
    <location>
        <begin position="311"/>
        <end position="449"/>
    </location>
</feature>
<evidence type="ECO:0000313" key="5">
    <source>
        <dbReference type="Proteomes" id="UP001233172"/>
    </source>
</evidence>
<dbReference type="Gene3D" id="1.10.220.60">
    <property type="entry name" value="GRIP domain"/>
    <property type="match status" value="1"/>
</dbReference>
<feature type="coiled-coil region" evidence="1">
    <location>
        <begin position="2306"/>
        <end position="2333"/>
    </location>
</feature>
<dbReference type="SUPFAM" id="SSF101283">
    <property type="entry name" value="GRIP domain"/>
    <property type="match status" value="1"/>
</dbReference>
<feature type="coiled-coil region" evidence="1">
    <location>
        <begin position="1371"/>
        <end position="1483"/>
    </location>
</feature>
<feature type="coiled-coil region" evidence="1">
    <location>
        <begin position="148"/>
        <end position="207"/>
    </location>
</feature>
<sequence>GDEKNASTESIGRPVAESTPQKNGNQAEKVPNDSGSNVAIGQLVDIPLFDSTSYETASDMSSLRDDETPKVGRSRTSSISSMTSDSSFFPSVSFSHSYYMPSDVESEMEETSVNLSSVSKEDLYAFVKRFERRAFKYKSKFMELAVAYKDMIQEREKLKSTMAQCQDRAFRRMSELREQIQLDQLAKRDLEDNYRLLLEEKDEYVKVLNMQLKLLKEGKDIPEELQTKLVITQAKAEAPPPSSGGEPKAKISQNEEIELLKSKIKRQDGLLQKCKETITTYKEKVTQLSHDKQDLLGKLELSSKNGSQTNLHQSAEQLAKLQSQIQEAKKVIEQLESDREVAIASVKQQVHEEMEKRDAELENVKTQNHELLVENNNIKVEMEKLENEVDSLKKTNREQLDKAREIMKKLKEDKLHAIEQAEERLCLAEQNMEEEKEKMLSDLKRGKAEAFSVMQQESEKALQEKLSAALEERDRMWNEKVTALEKAHNEILLSKEQEKEIALNTMQAEVRQKLVEKEEEVKLAVEERELQKMAAVSGLDEQKDELLRRIEELVSEKIELTNKLSKFQEDTEQQILQLKSMLKKEMEDNEKKIETLNLQHQVALEEERVKLNQSFKEELEAASLDHANEMQTLKDRLEQSVQEFNKETETLYNSQVESLKSEKEQELSRIKTQLEETSQLLEEMKTVYSETKTKLIETEQLLESVQSELSSNAQENKSQVEELYAAINGRGEERLRQQLKDAQSELKLKQEEHDHLVLQVQEENNHFKKQVEAFQGESEMTAKLDGEKEELTQQLNTYKTKEAELSNQILNLEEKVTNLSSQREILCQELSAVREELTSTQVQLSLCHTDKVKLLEDYQMKVCELEKTNANSSVLREYEEKIKLLDGEHETLVKSADSREEKIQELEKLYDELLKNASSDRESLESKYTASENQVCQLQDVIRSLETCQNVVETEKCRLEEKLTSLENIVEDLKRSKEELNEKLYESHQTLMEKAEAEKQNLEITASELAAQITSMKNEIEELNKVLVSKSDEIIALRSVIDDNMSYSKSLEEKTEELTNELQKKTSSEGNLMKTLEKLKAEANAKVKGLKEMKDSLTDQLQLKVKELEEFTSASREDTLQLERSYEEKMSSLRSESKSLEDSFKVQFEQKQSKYKETLNKLKERYEEKLRDKDSQFEEQMRNLTSQKDLGMEDMHKSFEKLKEEQIANLQQNHELALSEMKSELDSRYQALVETHSQQIKVISDEHQNVVSQLQLKLDEYENQSKELQVQLDSSQSQLRDVQSQLEDLQEKYATEINVSTLCKNELELLNKNICDKQLEIEKLHNNLQFEAAAKETQILLLSEELQKKAAKLDSMAGTISAEHEYLQKQLNLKTEELEECSVQNANLKKQLEELQDKHRLEFEEKDMLIIETNQKLSQLQIENSSIEEMLKAINDKLQEKEEALRNLDQSLAATFSEKDSQINNLNSQIQQLHEDLNTTNSQLFQKEQDLSNIKEQSSLEIQELKKCYEEQLSSFTSKELEWQQKNDVMSEKLQDIQSQSQAKLLEMENQETSFKEQVNFLKQQLHKALASELSFNELQSNLQQKVAESEEKLFAQLQAHQQELQTVRQEAELSKKDLKQKYVVKLKEIQGQAKSTIEELETTLRLEKAAKDEIHSELTRANTRLLQLEENSGLSHDTIVDLEHKVKELNETLKLKDSELTKLATDRKETETSLQTALNEAQSNYQLTKESLIQAENTLKDKENELQRIIEQNTEQNDLLENNKNIIANLETTVGELEKEKIIRNKFELKLQEKTEIVSNLQSEIKDTSDKYRQLEVQLEEKTKHITDLGIEMSNQSEKCFQLESLLDKTNSLLHQAQNTCVELENKVQSANHEHSETEHLKSEQQQLLLKVSNLEEEKDKLLLQVHEVQSQCDKYKAEIESTRVELQQANSRKDDWELKFNDLQSSHSKELSEIISKMESQSSNKVAEYKKKAEAYISQVKKQLQDEKNASVSQLQDIISKLESDLTASKSEVSALQLASEKMVDIHNKELHEVKILLEEMTRSKEKLMEDLDKKKENYSDQETVLREKLKQVETEKYDLLARINSLEEAHKEVELLKSKEFTELQTEFSQLENQIESMRLEKEKDRAALERLMTEKLEEAEKKHLAALEEQAGEHSSKLKQLLKECNQQLTEKEREFEATIHEALEKSERGEQGLLKEHHADLEELRKELLERDERLQELHVEYKSKLESLNTERSQRIKELETEIMLLKQSNERNLTELEMELKTENQRNLQTRENIYQEEELIQQNQAALTAFQKGMSGNATSLQEQVISLTKQLEQLKQNHKLELAEAYSGIEMGQGSLPKPLVAAPNELVAGASHQEMSLELQELELQNMDLQAQVYHLNGELSQYKVKERDLMKKVEKMERVAKGLPDDDDPPLSLDGSYSNHDDSALFREPTEFEYLKNILYEYMMGKETKTLTKVIATVVRFSEEQTRNVLSKTESKLRWLPTS</sequence>
<keyword evidence="5" id="KW-1185">Reference proteome</keyword>
<evidence type="ECO:0000256" key="2">
    <source>
        <dbReference type="SAM" id="MobiDB-lite"/>
    </source>
</evidence>
<feature type="domain" description="GRIP" evidence="3">
    <location>
        <begin position="2436"/>
        <end position="2483"/>
    </location>
</feature>
<feature type="coiled-coil region" evidence="1">
    <location>
        <begin position="732"/>
        <end position="829"/>
    </location>
</feature>
<feature type="coiled-coil region" evidence="1">
    <location>
        <begin position="959"/>
        <end position="1220"/>
    </location>
</feature>
<dbReference type="GO" id="GO:0031267">
    <property type="term" value="F:small GTPase binding"/>
    <property type="evidence" value="ECO:0007669"/>
    <property type="project" value="TreeGrafter"/>
</dbReference>
<dbReference type="SMART" id="SM00755">
    <property type="entry name" value="Grip"/>
    <property type="match status" value="1"/>
</dbReference>
<comment type="caution">
    <text evidence="4">The sequence shown here is derived from an EMBL/GenBank/DDBJ whole genome shotgun (WGS) entry which is preliminary data.</text>
</comment>